<accession>A0A242NJI2</accession>
<feature type="chain" id="PRO_5013145405" evidence="1">
    <location>
        <begin position="25"/>
        <end position="654"/>
    </location>
</feature>
<dbReference type="OrthoDB" id="9801841at2"/>
<feature type="signal peptide" evidence="1">
    <location>
        <begin position="1"/>
        <end position="24"/>
    </location>
</feature>
<keyword evidence="3" id="KW-0723">Serine/threonine-protein kinase</keyword>
<dbReference type="GO" id="GO:0004674">
    <property type="term" value="F:protein serine/threonine kinase activity"/>
    <property type="evidence" value="ECO:0007669"/>
    <property type="project" value="UniProtKB-KW"/>
</dbReference>
<comment type="caution">
    <text evidence="3">The sequence shown here is derived from an EMBL/GenBank/DDBJ whole genome shotgun (WGS) entry which is preliminary data.</text>
</comment>
<gene>
    <name evidence="4" type="ORF">B6C91_04545</name>
    <name evidence="3" type="ORF">B6D08_04065</name>
</gene>
<dbReference type="PANTHER" id="PTHR47763">
    <property type="entry name" value="ALPHA-PROTEIN KINASE VWKA"/>
    <property type="match status" value="1"/>
</dbReference>
<feature type="domain" description="VWFA" evidence="2">
    <location>
        <begin position="231"/>
        <end position="433"/>
    </location>
</feature>
<dbReference type="PROSITE" id="PS50234">
    <property type="entry name" value="VWFA"/>
    <property type="match status" value="1"/>
</dbReference>
<keyword evidence="1" id="KW-0732">Signal</keyword>
<evidence type="ECO:0000259" key="2">
    <source>
        <dbReference type="PROSITE" id="PS50234"/>
    </source>
</evidence>
<evidence type="ECO:0000313" key="3">
    <source>
        <dbReference type="EMBL" id="OTQ00508.1"/>
    </source>
</evidence>
<evidence type="ECO:0000313" key="6">
    <source>
        <dbReference type="Proteomes" id="UP000194977"/>
    </source>
</evidence>
<keyword evidence="3" id="KW-0808">Transferase</keyword>
<protein>
    <submittedName>
        <fullName evidence="3">Serine/threonine protein kinase</fullName>
    </submittedName>
</protein>
<keyword evidence="3" id="KW-0418">Kinase</keyword>
<organism evidence="3 6">
    <name type="scientific">Gilliamella apicola</name>
    <dbReference type="NCBI Taxonomy" id="1196095"/>
    <lineage>
        <taxon>Bacteria</taxon>
        <taxon>Pseudomonadati</taxon>
        <taxon>Pseudomonadota</taxon>
        <taxon>Gammaproteobacteria</taxon>
        <taxon>Orbales</taxon>
        <taxon>Orbaceae</taxon>
        <taxon>Gilliamella</taxon>
    </lineage>
</organism>
<dbReference type="CDD" id="cd00198">
    <property type="entry name" value="vWFA"/>
    <property type="match status" value="1"/>
</dbReference>
<dbReference type="AlphaFoldDB" id="A0A242NJI2"/>
<dbReference type="SUPFAM" id="SSF53300">
    <property type="entry name" value="vWA-like"/>
    <property type="match status" value="1"/>
</dbReference>
<evidence type="ECO:0000256" key="1">
    <source>
        <dbReference type="SAM" id="SignalP"/>
    </source>
</evidence>
<proteinExistence type="predicted"/>
<dbReference type="Proteomes" id="UP000194977">
    <property type="component" value="Unassembled WGS sequence"/>
</dbReference>
<evidence type="ECO:0000313" key="4">
    <source>
        <dbReference type="EMBL" id="OTQ10724.1"/>
    </source>
</evidence>
<sequence length="654" mass="72911">MKRKVISTLIIGFSFTCLPLVSSAIEPLKQEGKTTLYQRVLSTPTCELKKDIKDSTGQSVPAFSRYYVYERKTDNNQQWLSVGPDSYGKTIGWINNACAIAWNMQMTLVFTNPVDRDSLLFFKDKASLTNLVDANQPETLLKPIREALKNNKSVPEIVAQEPKEYVDFKTNFYLLPILQGEEVMNGKGFYERILEVASVSKQDDLVKNNNTQSNVQSSDDDINQVAPFKAAIVFVIDSTISMDPYISRTKEAVEQVYRHIEKEHLQEQVKFGLVSFRSSLQTSDKLEFLTKIFVDPNKVQNREDFIQLSSSLKQATVSTAYFAEDSYAGIAKALNDINWNSFGARYMILITDASAIPGDDKLSSTGMDAAQLRLEAQHKGVAIYALHLKTPSGEKDHQVAATQYSDLTYNDYIHKSLYYPVNAGDVNEFGRKVDLLAKTLSEQVKLAYKGEASVGNAINAKDDSSNMLKDALLLSKAMQLAYLGDTNGTKAPSVFKGWIADKDFVKPTIPTAEPRILLTKSQLSDLSDIVSKIANAANDGLISADDMFSQLRSVAAAMGQDPNKLKSDSVTKIADLGLLGEYLDNIPYKSDVTGLDQDTWKSMSGLEQEKFIRNLNSKVRYYQKCNADVDRWISLAEGSDPRDNVYPIPLEMLP</sequence>
<dbReference type="RefSeq" id="WP_086271415.1">
    <property type="nucleotide sequence ID" value="NZ_MZNE01000001.1"/>
</dbReference>
<dbReference type="Proteomes" id="UP000194800">
    <property type="component" value="Unassembled WGS sequence"/>
</dbReference>
<dbReference type="EMBL" id="NART01000013">
    <property type="protein sequence ID" value="OTQ10724.1"/>
    <property type="molecule type" value="Genomic_DNA"/>
</dbReference>
<dbReference type="EMBL" id="NARP01000008">
    <property type="protein sequence ID" value="OTQ00508.1"/>
    <property type="molecule type" value="Genomic_DNA"/>
</dbReference>
<dbReference type="InterPro" id="IPR052969">
    <property type="entry name" value="Thr-specific_kinase-like"/>
</dbReference>
<dbReference type="GO" id="GO:0005737">
    <property type="term" value="C:cytoplasm"/>
    <property type="evidence" value="ECO:0007669"/>
    <property type="project" value="TreeGrafter"/>
</dbReference>
<name>A0A242NJI2_9GAMM</name>
<reference evidence="5 6" key="1">
    <citation type="submission" date="2017-03" db="EMBL/GenBank/DDBJ databases">
        <title>Comparative genomics of honeybee gut symbionts reveal geographically distinct and subgroup specific antibiotic resistance.</title>
        <authorList>
            <person name="Ludvigsen J."/>
            <person name="Porcellato D."/>
            <person name="Labee-Lund T.M."/>
            <person name="Amdam G.V."/>
            <person name="Rudi K."/>
        </authorList>
    </citation>
    <scope>NUCLEOTIDE SEQUENCE [LARGE SCALE GENOMIC DNA]</scope>
    <source>
        <strain evidence="3 6">A-7-12</strain>
        <strain evidence="4 5">A-9-12</strain>
    </source>
</reference>
<dbReference type="InterPro" id="IPR002035">
    <property type="entry name" value="VWF_A"/>
</dbReference>
<keyword evidence="5" id="KW-1185">Reference proteome</keyword>
<dbReference type="InterPro" id="IPR036465">
    <property type="entry name" value="vWFA_dom_sf"/>
</dbReference>
<evidence type="ECO:0000313" key="5">
    <source>
        <dbReference type="Proteomes" id="UP000194800"/>
    </source>
</evidence>
<dbReference type="Gene3D" id="3.40.50.410">
    <property type="entry name" value="von Willebrand factor, type A domain"/>
    <property type="match status" value="1"/>
</dbReference>
<dbReference type="PANTHER" id="PTHR47763:SF1">
    <property type="entry name" value="DUF659 DOMAIN-CONTAINING PROTEIN"/>
    <property type="match status" value="1"/>
</dbReference>